<dbReference type="AlphaFoldDB" id="C7J6M5"/>
<reference evidence="1 2" key="1">
    <citation type="journal article" date="2005" name="Nature">
        <title>The map-based sequence of the rice genome.</title>
        <authorList>
            <consortium name="International rice genome sequencing project (IRGSP)"/>
            <person name="Matsumoto T."/>
            <person name="Wu J."/>
            <person name="Kanamori H."/>
            <person name="Katayose Y."/>
            <person name="Fujisawa M."/>
            <person name="Namiki N."/>
            <person name="Mizuno H."/>
            <person name="Yamamoto K."/>
            <person name="Antonio B.A."/>
            <person name="Baba T."/>
            <person name="Sakata K."/>
            <person name="Nagamura Y."/>
            <person name="Aoki H."/>
            <person name="Arikawa K."/>
            <person name="Arita K."/>
            <person name="Bito T."/>
            <person name="Chiden Y."/>
            <person name="Fujitsuka N."/>
            <person name="Fukunaka R."/>
            <person name="Hamada M."/>
            <person name="Harada C."/>
            <person name="Hayashi A."/>
            <person name="Hijishita S."/>
            <person name="Honda M."/>
            <person name="Hosokawa S."/>
            <person name="Ichikawa Y."/>
            <person name="Idonuma A."/>
            <person name="Iijima M."/>
            <person name="Ikeda M."/>
            <person name="Ikeno M."/>
            <person name="Ito K."/>
            <person name="Ito S."/>
            <person name="Ito T."/>
            <person name="Ito Y."/>
            <person name="Ito Y."/>
            <person name="Iwabuchi A."/>
            <person name="Kamiya K."/>
            <person name="Karasawa W."/>
            <person name="Kurita K."/>
            <person name="Katagiri S."/>
            <person name="Kikuta A."/>
            <person name="Kobayashi H."/>
            <person name="Kobayashi N."/>
            <person name="Machita K."/>
            <person name="Maehara T."/>
            <person name="Masukawa M."/>
            <person name="Mizubayashi T."/>
            <person name="Mukai Y."/>
            <person name="Nagasaki H."/>
            <person name="Nagata Y."/>
            <person name="Naito S."/>
            <person name="Nakashima M."/>
            <person name="Nakama Y."/>
            <person name="Nakamichi Y."/>
            <person name="Nakamura M."/>
            <person name="Meguro A."/>
            <person name="Negishi M."/>
            <person name="Ohta I."/>
            <person name="Ohta T."/>
            <person name="Okamoto M."/>
            <person name="Ono N."/>
            <person name="Saji S."/>
            <person name="Sakaguchi M."/>
            <person name="Sakai K."/>
            <person name="Shibata M."/>
            <person name="Shimokawa T."/>
            <person name="Song J."/>
            <person name="Takazaki Y."/>
            <person name="Terasawa K."/>
            <person name="Tsugane M."/>
            <person name="Tsuji K."/>
            <person name="Ueda S."/>
            <person name="Waki K."/>
            <person name="Yamagata H."/>
            <person name="Yamamoto M."/>
            <person name="Yamamoto S."/>
            <person name="Yamane H."/>
            <person name="Yoshiki S."/>
            <person name="Yoshihara R."/>
            <person name="Yukawa K."/>
            <person name="Zhong H."/>
            <person name="Yano M."/>
            <person name="Yuan Q."/>
            <person name="Ouyang S."/>
            <person name="Liu J."/>
            <person name="Jones K.M."/>
            <person name="Gansberger K."/>
            <person name="Moffat K."/>
            <person name="Hill J."/>
            <person name="Bera J."/>
            <person name="Fadrosh D."/>
            <person name="Jin S."/>
            <person name="Johri S."/>
            <person name="Kim M."/>
            <person name="Overton L."/>
            <person name="Reardon M."/>
            <person name="Tsitrin T."/>
            <person name="Vuong H."/>
            <person name="Weaver B."/>
            <person name="Ciecko A."/>
            <person name="Tallon L."/>
            <person name="Jackson J."/>
            <person name="Pai G."/>
            <person name="Aken S.V."/>
            <person name="Utterback T."/>
            <person name="Reidmuller S."/>
            <person name="Feldblyum T."/>
            <person name="Hsiao J."/>
            <person name="Zismann V."/>
            <person name="Iobst S."/>
            <person name="de Vazeille A.R."/>
            <person name="Buell C.R."/>
            <person name="Ying K."/>
            <person name="Li Y."/>
            <person name="Lu T."/>
            <person name="Huang Y."/>
            <person name="Zhao Q."/>
            <person name="Feng Q."/>
            <person name="Zhang L."/>
            <person name="Zhu J."/>
            <person name="Weng Q."/>
            <person name="Mu J."/>
            <person name="Lu Y."/>
            <person name="Fan D."/>
            <person name="Liu Y."/>
            <person name="Guan J."/>
            <person name="Zhang Y."/>
            <person name="Yu S."/>
            <person name="Liu X."/>
            <person name="Zhang Y."/>
            <person name="Hong G."/>
            <person name="Han B."/>
            <person name="Choisne N."/>
            <person name="Demange N."/>
            <person name="Orjeda G."/>
            <person name="Samain S."/>
            <person name="Cattolico L."/>
            <person name="Pelletier E."/>
            <person name="Couloux A."/>
            <person name="Segurens B."/>
            <person name="Wincker P."/>
            <person name="D'Hont A."/>
            <person name="Scarpelli C."/>
            <person name="Weissenbach J."/>
            <person name="Salanoubat M."/>
            <person name="Quetier F."/>
            <person name="Yu Y."/>
            <person name="Kim H.R."/>
            <person name="Rambo T."/>
            <person name="Currie J."/>
            <person name="Collura K."/>
            <person name="Luo M."/>
            <person name="Yang T."/>
            <person name="Ammiraju J.S.S."/>
            <person name="Engler F."/>
            <person name="Soderlund C."/>
            <person name="Wing R.A."/>
            <person name="Palmer L.E."/>
            <person name="de la Bastide M."/>
            <person name="Spiegel L."/>
            <person name="Nascimento L."/>
            <person name="Zutavern T."/>
            <person name="O'Shaughnessy A."/>
            <person name="Dike S."/>
            <person name="Dedhia N."/>
            <person name="Preston R."/>
            <person name="Balija V."/>
            <person name="McCombie W.R."/>
            <person name="Chow T."/>
            <person name="Chen H."/>
            <person name="Chung M."/>
            <person name="Chen C."/>
            <person name="Shaw J."/>
            <person name="Wu H."/>
            <person name="Hsiao K."/>
            <person name="Chao Y."/>
            <person name="Chu M."/>
            <person name="Cheng C."/>
            <person name="Hour A."/>
            <person name="Lee P."/>
            <person name="Lin S."/>
            <person name="Lin Y."/>
            <person name="Liou J."/>
            <person name="Liu S."/>
            <person name="Hsing Y."/>
            <person name="Raghuvanshi S."/>
            <person name="Mohanty A."/>
            <person name="Bharti A.K."/>
            <person name="Gaur A."/>
            <person name="Gupta V."/>
            <person name="Kumar D."/>
            <person name="Ravi V."/>
            <person name="Vij S."/>
            <person name="Kapur A."/>
            <person name="Khurana P."/>
            <person name="Khurana P."/>
            <person name="Khurana J.P."/>
            <person name="Tyagi A.K."/>
            <person name="Gaikwad K."/>
            <person name="Singh A."/>
            <person name="Dalal V."/>
            <person name="Srivastava S."/>
            <person name="Dixit A."/>
            <person name="Pal A.K."/>
            <person name="Ghazi I.A."/>
            <person name="Yadav M."/>
            <person name="Pandit A."/>
            <person name="Bhargava A."/>
            <person name="Sureshbabu K."/>
            <person name="Batra K."/>
            <person name="Sharma T.R."/>
            <person name="Mohapatra T."/>
            <person name="Singh N.K."/>
            <person name="Messing J."/>
            <person name="Nelson A.B."/>
            <person name="Fuks G."/>
            <person name="Kavchok S."/>
            <person name="Keizer G."/>
            <person name="Linton E."/>
            <person name="Llaca V."/>
            <person name="Song R."/>
            <person name="Tanyolac B."/>
            <person name="Young S."/>
            <person name="Ho-Il K."/>
            <person name="Hahn J.H."/>
            <person name="Sangsakoo G."/>
            <person name="Vanavichit A."/>
            <person name="de Mattos Luiz.A.T."/>
            <person name="Zimmer P.D."/>
            <person name="Malone G."/>
            <person name="Dellagostin O."/>
            <person name="de Oliveira A.C."/>
            <person name="Bevan M."/>
            <person name="Bancroft I."/>
            <person name="Minx P."/>
            <person name="Cordum H."/>
            <person name="Wilson R."/>
            <person name="Cheng Z."/>
            <person name="Jin W."/>
            <person name="Jiang J."/>
            <person name="Leong S.A."/>
            <person name="Iwama H."/>
            <person name="Gojobori T."/>
            <person name="Itoh T."/>
            <person name="Niimura Y."/>
            <person name="Fujii Y."/>
            <person name="Habara T."/>
            <person name="Sakai H."/>
            <person name="Sato Y."/>
            <person name="Wilson G."/>
            <person name="Kumar K."/>
            <person name="McCouch S."/>
            <person name="Juretic N."/>
            <person name="Hoen D."/>
            <person name="Wright S."/>
            <person name="Bruskiewich R."/>
            <person name="Bureau T."/>
            <person name="Miyao A."/>
            <person name="Hirochika H."/>
            <person name="Nishikawa T."/>
            <person name="Kadowaki K."/>
            <person name="Sugiura M."/>
            <person name="Burr B."/>
            <person name="Sasaki T."/>
        </authorList>
    </citation>
    <scope>NUCLEOTIDE SEQUENCE [LARGE SCALE GENOMIC DNA]</scope>
    <source>
        <strain evidence="2">cv. Nipponbare</strain>
    </source>
</reference>
<proteinExistence type="predicted"/>
<gene>
    <name evidence="1" type="ordered locus">Os09g0424850</name>
</gene>
<dbReference type="KEGG" id="dosa:Os09g0424850"/>
<evidence type="ECO:0000313" key="1">
    <source>
        <dbReference type="EMBL" id="BAH94573.1"/>
    </source>
</evidence>
<organism evidence="1 2">
    <name type="scientific">Oryza sativa subsp. japonica</name>
    <name type="common">Rice</name>
    <dbReference type="NCBI Taxonomy" id="39947"/>
    <lineage>
        <taxon>Eukaryota</taxon>
        <taxon>Viridiplantae</taxon>
        <taxon>Streptophyta</taxon>
        <taxon>Embryophyta</taxon>
        <taxon>Tracheophyta</taxon>
        <taxon>Spermatophyta</taxon>
        <taxon>Magnoliopsida</taxon>
        <taxon>Liliopsida</taxon>
        <taxon>Poales</taxon>
        <taxon>Poaceae</taxon>
        <taxon>BOP clade</taxon>
        <taxon>Oryzoideae</taxon>
        <taxon>Oryzeae</taxon>
        <taxon>Oryzinae</taxon>
        <taxon>Oryza</taxon>
        <taxon>Oryza sativa</taxon>
    </lineage>
</organism>
<protein>
    <submittedName>
        <fullName evidence="1">Os09g0424850 protein</fullName>
    </submittedName>
</protein>
<accession>C7J6M5</accession>
<reference evidence="2" key="2">
    <citation type="journal article" date="2008" name="Nucleic Acids Res.">
        <title>The rice annotation project database (RAP-DB): 2008 update.</title>
        <authorList>
            <consortium name="The rice annotation project (RAP)"/>
        </authorList>
    </citation>
    <scope>GENOME REANNOTATION</scope>
    <source>
        <strain evidence="2">cv. Nipponbare</strain>
    </source>
</reference>
<name>C7J6M5_ORYSJ</name>
<dbReference type="EMBL" id="AP008215">
    <property type="protein sequence ID" value="BAH94573.1"/>
    <property type="molecule type" value="Genomic_DNA"/>
</dbReference>
<dbReference type="Proteomes" id="UP000000763">
    <property type="component" value="Chromosome 9"/>
</dbReference>
<sequence length="85" mass="9480">MPYPVAEICDRREHLAVPQLRPCATMALPADGVVLMEPDGLAVVALLNEVHVAVLLRVCALTSTRRLRRGFRDEVYNRHSTSDVK</sequence>
<evidence type="ECO:0000313" key="2">
    <source>
        <dbReference type="Proteomes" id="UP000000763"/>
    </source>
</evidence>